<dbReference type="EMBL" id="QWDC01000002">
    <property type="protein sequence ID" value="RFZ91904.1"/>
    <property type="molecule type" value="Genomic_DNA"/>
</dbReference>
<feature type="transmembrane region" description="Helical" evidence="5">
    <location>
        <begin position="62"/>
        <end position="86"/>
    </location>
</feature>
<feature type="domain" description="Peptidase S54 rhomboid" evidence="6">
    <location>
        <begin position="58"/>
        <end position="201"/>
    </location>
</feature>
<keyword evidence="4 5" id="KW-0472">Membrane</keyword>
<dbReference type="Pfam" id="PF01694">
    <property type="entry name" value="Rhomboid"/>
    <property type="match status" value="1"/>
</dbReference>
<name>A0A372NSF3_9SPHI</name>
<dbReference type="GO" id="GO:0004252">
    <property type="term" value="F:serine-type endopeptidase activity"/>
    <property type="evidence" value="ECO:0007669"/>
    <property type="project" value="InterPro"/>
</dbReference>
<feature type="transmembrane region" description="Helical" evidence="5">
    <location>
        <begin position="157"/>
        <end position="178"/>
    </location>
</feature>
<dbReference type="InterPro" id="IPR022764">
    <property type="entry name" value="Peptidase_S54_rhomboid_dom"/>
</dbReference>
<comment type="caution">
    <text evidence="8">The sequence shown here is derived from an EMBL/GenBank/DDBJ whole genome shotgun (WGS) entry which is preliminary data.</text>
</comment>
<keyword evidence="9" id="KW-1185">Reference proteome</keyword>
<feature type="transmembrane region" description="Helical" evidence="5">
    <location>
        <begin position="98"/>
        <end position="115"/>
    </location>
</feature>
<keyword evidence="8" id="KW-0378">Hydrolase</keyword>
<gene>
    <name evidence="8" type="ORF">D0C36_10670</name>
</gene>
<dbReference type="RefSeq" id="WP_117391617.1">
    <property type="nucleotide sequence ID" value="NZ_QWDC01000002.1"/>
</dbReference>
<evidence type="ECO:0000313" key="9">
    <source>
        <dbReference type="Proteomes" id="UP000264217"/>
    </source>
</evidence>
<accession>A0A372NSF3</accession>
<dbReference type="GO" id="GO:0016020">
    <property type="term" value="C:membrane"/>
    <property type="evidence" value="ECO:0007669"/>
    <property type="project" value="UniProtKB-SubCell"/>
</dbReference>
<organism evidence="8 9">
    <name type="scientific">Mucilaginibacter conchicola</name>
    <dbReference type="NCBI Taxonomy" id="2303333"/>
    <lineage>
        <taxon>Bacteria</taxon>
        <taxon>Pseudomonadati</taxon>
        <taxon>Bacteroidota</taxon>
        <taxon>Sphingobacteriia</taxon>
        <taxon>Sphingobacteriales</taxon>
        <taxon>Sphingobacteriaceae</taxon>
        <taxon>Mucilaginibacter</taxon>
    </lineage>
</organism>
<dbReference type="Pfam" id="PF20216">
    <property type="entry name" value="DUF6576"/>
    <property type="match status" value="1"/>
</dbReference>
<evidence type="ECO:0000256" key="2">
    <source>
        <dbReference type="ARBA" id="ARBA00022692"/>
    </source>
</evidence>
<feature type="transmembrane region" description="Helical" evidence="5">
    <location>
        <begin position="21"/>
        <end position="42"/>
    </location>
</feature>
<evidence type="ECO:0000313" key="8">
    <source>
        <dbReference type="EMBL" id="RFZ91904.1"/>
    </source>
</evidence>
<evidence type="ECO:0000256" key="1">
    <source>
        <dbReference type="ARBA" id="ARBA00004141"/>
    </source>
</evidence>
<dbReference type="InterPro" id="IPR046483">
    <property type="entry name" value="DUF6576"/>
</dbReference>
<dbReference type="AlphaFoldDB" id="A0A372NSF3"/>
<dbReference type="OrthoDB" id="680602at2"/>
<dbReference type="PANTHER" id="PTHR43066:SF11">
    <property type="entry name" value="PEPTIDASE S54 RHOMBOID DOMAIN-CONTAINING PROTEIN"/>
    <property type="match status" value="1"/>
</dbReference>
<keyword evidence="2 5" id="KW-0812">Transmembrane</keyword>
<dbReference type="Proteomes" id="UP000264217">
    <property type="component" value="Unassembled WGS sequence"/>
</dbReference>
<dbReference type="InterPro" id="IPR035952">
    <property type="entry name" value="Rhomboid-like_sf"/>
</dbReference>
<comment type="subcellular location">
    <subcellularLocation>
        <location evidence="1">Membrane</location>
        <topology evidence="1">Multi-pass membrane protein</topology>
    </subcellularLocation>
</comment>
<feature type="transmembrane region" description="Helical" evidence="5">
    <location>
        <begin position="127"/>
        <end position="150"/>
    </location>
</feature>
<evidence type="ECO:0000256" key="5">
    <source>
        <dbReference type="SAM" id="Phobius"/>
    </source>
</evidence>
<sequence length="274" mass="30852">MSTLWQDIQYKMLKSRSSINLLIGINIVVFLLVIIPFTGVYTNQYLQLFAAWPQLVKHIWTPITYMFMNDGLLPVIFNMLWLYWMGRIFEEYLNHKRLVALYLFSGLVGALLYIATYNALVAMHAEFIEMGITGASVSIMGVMVATVTLLPDYELSLIIIGRVKLKWVCVIYVVLALVNARGSLGTEIAQIGGGLIGFIYIKQLQRGNDWLSGVTRMFDPKPAMRVVSTNYAPKKAAGVPQQEEVDRILDKISASGYDSLSKQEKESLDSLSKH</sequence>
<dbReference type="PANTHER" id="PTHR43066">
    <property type="entry name" value="RHOMBOID-RELATED PROTEIN"/>
    <property type="match status" value="1"/>
</dbReference>
<evidence type="ECO:0000256" key="4">
    <source>
        <dbReference type="ARBA" id="ARBA00023136"/>
    </source>
</evidence>
<keyword evidence="8" id="KW-0645">Protease</keyword>
<keyword evidence="3 5" id="KW-1133">Transmembrane helix</keyword>
<dbReference type="SUPFAM" id="SSF144091">
    <property type="entry name" value="Rhomboid-like"/>
    <property type="match status" value="1"/>
</dbReference>
<dbReference type="GO" id="GO:0006508">
    <property type="term" value="P:proteolysis"/>
    <property type="evidence" value="ECO:0007669"/>
    <property type="project" value="UniProtKB-KW"/>
</dbReference>
<proteinExistence type="predicted"/>
<reference evidence="8 9" key="1">
    <citation type="submission" date="2018-08" db="EMBL/GenBank/DDBJ databases">
        <title>Mucilaginibacter sp. MYSH2.</title>
        <authorList>
            <person name="Seo T."/>
        </authorList>
    </citation>
    <scope>NUCLEOTIDE SEQUENCE [LARGE SCALE GENOMIC DNA]</scope>
    <source>
        <strain evidence="8 9">MYSH2</strain>
    </source>
</reference>
<feature type="domain" description="DUF6576" evidence="7">
    <location>
        <begin position="241"/>
        <end position="274"/>
    </location>
</feature>
<protein>
    <submittedName>
        <fullName evidence="8">Rhomboid family intramembrane serine protease</fullName>
    </submittedName>
</protein>
<dbReference type="Gene3D" id="1.20.1540.10">
    <property type="entry name" value="Rhomboid-like"/>
    <property type="match status" value="1"/>
</dbReference>
<evidence type="ECO:0000259" key="6">
    <source>
        <dbReference type="Pfam" id="PF01694"/>
    </source>
</evidence>
<evidence type="ECO:0000259" key="7">
    <source>
        <dbReference type="Pfam" id="PF20216"/>
    </source>
</evidence>
<evidence type="ECO:0000256" key="3">
    <source>
        <dbReference type="ARBA" id="ARBA00022989"/>
    </source>
</evidence>